<reference evidence="1 2" key="1">
    <citation type="journal article" date="2020" name="Microb. Genom.">
        <title>Genetic diversity of clinical and environmental Mucorales isolates obtained from an investigation of mucormycosis cases among solid organ transplant recipients.</title>
        <authorList>
            <person name="Nguyen M.H."/>
            <person name="Kaul D."/>
            <person name="Muto C."/>
            <person name="Cheng S.J."/>
            <person name="Richter R.A."/>
            <person name="Bruno V.M."/>
            <person name="Liu G."/>
            <person name="Beyhan S."/>
            <person name="Sundermann A.J."/>
            <person name="Mounaud S."/>
            <person name="Pasculle A.W."/>
            <person name="Nierman W.C."/>
            <person name="Driscoll E."/>
            <person name="Cumbie R."/>
            <person name="Clancy C.J."/>
            <person name="Dupont C.L."/>
        </authorList>
    </citation>
    <scope>NUCLEOTIDE SEQUENCE [LARGE SCALE GENOMIC DNA]</scope>
    <source>
        <strain evidence="1 2">GL24</strain>
    </source>
</reference>
<name>A0A9P6XV20_9FUNG</name>
<dbReference type="EMBL" id="JAANIU010009667">
    <property type="protein sequence ID" value="KAG1532783.1"/>
    <property type="molecule type" value="Genomic_DNA"/>
</dbReference>
<protein>
    <submittedName>
        <fullName evidence="1">Uncharacterized protein</fullName>
    </submittedName>
</protein>
<dbReference type="Proteomes" id="UP000740926">
    <property type="component" value="Unassembled WGS sequence"/>
</dbReference>
<gene>
    <name evidence="1" type="ORF">G6F50_016095</name>
</gene>
<proteinExistence type="predicted"/>
<dbReference type="AlphaFoldDB" id="A0A9P6XV20"/>
<sequence length="103" mass="10126">MLPPSGSASSLLRTACTRWPSSSNSSCGCAVAAASTRTSCTVAVDGVASSLPSAGSLFADARLMTVTGSNNGAACAVAATDKPNTRPPAALPIDLDNIASLLE</sequence>
<keyword evidence="2" id="KW-1185">Reference proteome</keyword>
<organism evidence="1 2">
    <name type="scientific">Rhizopus delemar</name>
    <dbReference type="NCBI Taxonomy" id="936053"/>
    <lineage>
        <taxon>Eukaryota</taxon>
        <taxon>Fungi</taxon>
        <taxon>Fungi incertae sedis</taxon>
        <taxon>Mucoromycota</taxon>
        <taxon>Mucoromycotina</taxon>
        <taxon>Mucoromycetes</taxon>
        <taxon>Mucorales</taxon>
        <taxon>Mucorineae</taxon>
        <taxon>Rhizopodaceae</taxon>
        <taxon>Rhizopus</taxon>
    </lineage>
</organism>
<evidence type="ECO:0000313" key="1">
    <source>
        <dbReference type="EMBL" id="KAG1532783.1"/>
    </source>
</evidence>
<evidence type="ECO:0000313" key="2">
    <source>
        <dbReference type="Proteomes" id="UP000740926"/>
    </source>
</evidence>
<comment type="caution">
    <text evidence="1">The sequence shown here is derived from an EMBL/GenBank/DDBJ whole genome shotgun (WGS) entry which is preliminary data.</text>
</comment>
<accession>A0A9P6XV20</accession>